<dbReference type="PANTHER" id="PTHR33050:SF7">
    <property type="entry name" value="RIBONUCLEASE H"/>
    <property type="match status" value="1"/>
</dbReference>
<gene>
    <name evidence="2" type="ORF">EZS28_038734</name>
</gene>
<organism evidence="2 3">
    <name type="scientific">Streblomastix strix</name>
    <dbReference type="NCBI Taxonomy" id="222440"/>
    <lineage>
        <taxon>Eukaryota</taxon>
        <taxon>Metamonada</taxon>
        <taxon>Preaxostyla</taxon>
        <taxon>Oxymonadida</taxon>
        <taxon>Streblomastigidae</taxon>
        <taxon>Streblomastix</taxon>
    </lineage>
</organism>
<sequence length="315" mass="37452">PERPFQLIETQEGQHLLQTAQLRAKQRLLEQTQQTLRQNLLHNSREIPFVNPKFRRNEDGHLSEIKPLAEILLLSHTRTRVKISSADSLVRAPGQFQLIEIQNRTKEDIYIPEIFPRTLMEEILQPQPNTGMEGKIIRYLETWKLVMEKRKQHTQRIWRKNQEKNIIEQIHPEQAKWFNPTFIIPKPHQKWMKILDASALNKEMQTIHLKTNGTDQVRDLIRKGDQATSLDLKSAFHYLIVYLPHRPYLAFEAMEKVYQYRAMPLGRQQSSILFAQALAMVLTKIWRNSDKRILNYLDDLLLQHQIKERLRKKKP</sequence>
<dbReference type="Gene3D" id="3.10.10.10">
    <property type="entry name" value="HIV Type 1 Reverse Transcriptase, subunit A, domain 1"/>
    <property type="match status" value="1"/>
</dbReference>
<dbReference type="InterPro" id="IPR000477">
    <property type="entry name" value="RT_dom"/>
</dbReference>
<dbReference type="InterPro" id="IPR043502">
    <property type="entry name" value="DNA/RNA_pol_sf"/>
</dbReference>
<dbReference type="SUPFAM" id="SSF56672">
    <property type="entry name" value="DNA/RNA polymerases"/>
    <property type="match status" value="1"/>
</dbReference>
<evidence type="ECO:0000259" key="1">
    <source>
        <dbReference type="PROSITE" id="PS50878"/>
    </source>
</evidence>
<proteinExistence type="predicted"/>
<accession>A0A5J4U6A0</accession>
<protein>
    <recommendedName>
        <fullName evidence="1">Reverse transcriptase domain-containing protein</fullName>
    </recommendedName>
</protein>
<dbReference type="Proteomes" id="UP000324800">
    <property type="component" value="Unassembled WGS sequence"/>
</dbReference>
<evidence type="ECO:0000313" key="3">
    <source>
        <dbReference type="Proteomes" id="UP000324800"/>
    </source>
</evidence>
<dbReference type="PANTHER" id="PTHR33050">
    <property type="entry name" value="REVERSE TRANSCRIPTASE DOMAIN-CONTAINING PROTEIN"/>
    <property type="match status" value="1"/>
</dbReference>
<dbReference type="InterPro" id="IPR052055">
    <property type="entry name" value="Hepadnavirus_pol/RT"/>
</dbReference>
<reference evidence="2 3" key="1">
    <citation type="submission" date="2019-03" db="EMBL/GenBank/DDBJ databases">
        <title>Single cell metagenomics reveals metabolic interactions within the superorganism composed of flagellate Streblomastix strix and complex community of Bacteroidetes bacteria on its surface.</title>
        <authorList>
            <person name="Treitli S.C."/>
            <person name="Kolisko M."/>
            <person name="Husnik F."/>
            <person name="Keeling P."/>
            <person name="Hampl V."/>
        </authorList>
    </citation>
    <scope>NUCLEOTIDE SEQUENCE [LARGE SCALE GENOMIC DNA]</scope>
    <source>
        <strain evidence="2">ST1C</strain>
    </source>
</reference>
<evidence type="ECO:0000313" key="2">
    <source>
        <dbReference type="EMBL" id="KAA6365740.1"/>
    </source>
</evidence>
<dbReference type="Pfam" id="PF00078">
    <property type="entry name" value="RVT_1"/>
    <property type="match status" value="1"/>
</dbReference>
<dbReference type="PROSITE" id="PS50878">
    <property type="entry name" value="RT_POL"/>
    <property type="match status" value="1"/>
</dbReference>
<name>A0A5J4U6A0_9EUKA</name>
<dbReference type="InterPro" id="IPR043128">
    <property type="entry name" value="Rev_trsase/Diguanyl_cyclase"/>
</dbReference>
<dbReference type="Gene3D" id="3.30.70.270">
    <property type="match status" value="1"/>
</dbReference>
<feature type="non-terminal residue" evidence="2">
    <location>
        <position position="1"/>
    </location>
</feature>
<comment type="caution">
    <text evidence="2">The sequence shown here is derived from an EMBL/GenBank/DDBJ whole genome shotgun (WGS) entry which is preliminary data.</text>
</comment>
<feature type="domain" description="Reverse transcriptase" evidence="1">
    <location>
        <begin position="165"/>
        <end position="315"/>
    </location>
</feature>
<dbReference type="AlphaFoldDB" id="A0A5J4U6A0"/>
<dbReference type="EMBL" id="SNRW01020140">
    <property type="protein sequence ID" value="KAA6365740.1"/>
    <property type="molecule type" value="Genomic_DNA"/>
</dbReference>